<keyword evidence="3" id="KW-1185">Reference proteome</keyword>
<dbReference type="Proteomes" id="UP000194977">
    <property type="component" value="Unassembled WGS sequence"/>
</dbReference>
<dbReference type="Proteomes" id="UP000194800">
    <property type="component" value="Unassembled WGS sequence"/>
</dbReference>
<evidence type="ECO:0000313" key="4">
    <source>
        <dbReference type="Proteomes" id="UP000194977"/>
    </source>
</evidence>
<reference evidence="3 4" key="1">
    <citation type="submission" date="2017-03" db="EMBL/GenBank/DDBJ databases">
        <title>Comparative genomics of honeybee gut symbionts reveal geographically distinct and subgroup specific antibiotic resistance.</title>
        <authorList>
            <person name="Ludvigsen J."/>
            <person name="Porcellato D."/>
            <person name="Labee-Lund T.M."/>
            <person name="Amdam G.V."/>
            <person name="Rudi K."/>
        </authorList>
    </citation>
    <scope>NUCLEOTIDE SEQUENCE [LARGE SCALE GENOMIC DNA]</scope>
    <source>
        <strain evidence="1 4">A-7-12</strain>
        <strain evidence="2 3">A-9-12</strain>
    </source>
</reference>
<protein>
    <recommendedName>
        <fullName evidence="5">DUF4054 domain-containing protein</fullName>
    </recommendedName>
</protein>
<evidence type="ECO:0000313" key="2">
    <source>
        <dbReference type="EMBL" id="OTQ11296.1"/>
    </source>
</evidence>
<gene>
    <name evidence="2" type="ORF">B6C91_02885</name>
    <name evidence="1" type="ORF">B6D08_00050</name>
</gene>
<dbReference type="InterPro" id="IPR025127">
    <property type="entry name" value="DUF4054"/>
</dbReference>
<dbReference type="Pfam" id="PF13262">
    <property type="entry name" value="DUF4054"/>
    <property type="match status" value="1"/>
</dbReference>
<dbReference type="EMBL" id="NART01000007">
    <property type="protein sequence ID" value="OTQ11296.1"/>
    <property type="molecule type" value="Genomic_DNA"/>
</dbReference>
<proteinExistence type="predicted"/>
<organism evidence="1 4">
    <name type="scientific">Gilliamella apicola</name>
    <dbReference type="NCBI Taxonomy" id="1196095"/>
    <lineage>
        <taxon>Bacteria</taxon>
        <taxon>Pseudomonadati</taxon>
        <taxon>Pseudomonadota</taxon>
        <taxon>Gammaproteobacteria</taxon>
        <taxon>Orbales</taxon>
        <taxon>Orbaceae</taxon>
        <taxon>Gilliamella</taxon>
    </lineage>
</organism>
<evidence type="ECO:0008006" key="5">
    <source>
        <dbReference type="Google" id="ProtNLM"/>
    </source>
</evidence>
<sequence>MQFRDEYPEFETVDDGTINHFLESSALVVSETVWGKLYELGLFAYTAHRLAVKGFLNQDLDGNTIFNNGENFKSVSSKSAGGLSISYTSQNTSSGNPSDYDLTSTSYGQEYLRLRRLITPIGIIG</sequence>
<comment type="caution">
    <text evidence="1">The sequence shown here is derived from an EMBL/GenBank/DDBJ whole genome shotgun (WGS) entry which is preliminary data.</text>
</comment>
<dbReference type="RefSeq" id="WP_086300408.1">
    <property type="nucleotide sequence ID" value="NZ_MZNE01000041.1"/>
</dbReference>
<accession>A0A242NLJ2</accession>
<evidence type="ECO:0000313" key="1">
    <source>
        <dbReference type="EMBL" id="OTQ01628.1"/>
    </source>
</evidence>
<dbReference type="OrthoDB" id="6464220at2"/>
<dbReference type="AlphaFoldDB" id="A0A242NLJ2"/>
<name>A0A242NLJ2_9GAMM</name>
<evidence type="ECO:0000313" key="3">
    <source>
        <dbReference type="Proteomes" id="UP000194800"/>
    </source>
</evidence>
<dbReference type="EMBL" id="NARP01000001">
    <property type="protein sequence ID" value="OTQ01628.1"/>
    <property type="molecule type" value="Genomic_DNA"/>
</dbReference>